<organism evidence="1 2">
    <name type="scientific">Pseudoleptotrichia goodfellowii</name>
    <dbReference type="NCBI Taxonomy" id="157692"/>
    <lineage>
        <taxon>Bacteria</taxon>
        <taxon>Fusobacteriati</taxon>
        <taxon>Fusobacteriota</taxon>
        <taxon>Fusobacteriia</taxon>
        <taxon>Fusobacteriales</taxon>
        <taxon>Leptotrichiaceae</taxon>
        <taxon>Pseudoleptotrichia</taxon>
    </lineage>
</organism>
<dbReference type="STRING" id="714315.GCA_000516535_00345"/>
<dbReference type="RefSeq" id="WP_026736991.1">
    <property type="nucleotide sequence ID" value="NZ_AP019822.1"/>
</dbReference>
<dbReference type="AlphaFoldDB" id="A0A510J826"/>
<evidence type="ECO:0000313" key="2">
    <source>
        <dbReference type="Proteomes" id="UP000321606"/>
    </source>
</evidence>
<dbReference type="KEGG" id="lgo:JCM16774_0331"/>
<protein>
    <submittedName>
        <fullName evidence="1">Uncharacterized protein</fullName>
    </submittedName>
</protein>
<proteinExistence type="predicted"/>
<sequence length="80" mass="9762">MTFQEFLKGRKQYKDFVLIEENGDKEKIKEVSKQHGKKTNGYVLLYNRETEHLSKHQIYVSNRGYSILWRRRKILLNNFK</sequence>
<dbReference type="EMBL" id="AP019822">
    <property type="protein sequence ID" value="BBM35419.1"/>
    <property type="molecule type" value="Genomic_DNA"/>
</dbReference>
<name>A0A510J826_9FUSO</name>
<gene>
    <name evidence="1" type="ORF">JCM16774_0331</name>
</gene>
<accession>A0A510J826</accession>
<reference evidence="1 2" key="1">
    <citation type="submission" date="2019-07" db="EMBL/GenBank/DDBJ databases">
        <title>Complete Genome Sequence of Leptotrichia goodfellowii Strain JCM 16774.</title>
        <authorList>
            <person name="Watanabe S."/>
            <person name="Cui L."/>
        </authorList>
    </citation>
    <scope>NUCLEOTIDE SEQUENCE [LARGE SCALE GENOMIC DNA]</scope>
    <source>
        <strain evidence="1 2">JCM16774</strain>
    </source>
</reference>
<dbReference type="Proteomes" id="UP000321606">
    <property type="component" value="Chromosome"/>
</dbReference>
<dbReference type="OrthoDB" id="95742at2"/>
<evidence type="ECO:0000313" key="1">
    <source>
        <dbReference type="EMBL" id="BBM35419.1"/>
    </source>
</evidence>